<protein>
    <submittedName>
        <fullName evidence="4">Leucine-rich repeat protein</fullName>
    </submittedName>
</protein>
<keyword evidence="2" id="KW-0677">Repeat</keyword>
<proteinExistence type="predicted"/>
<evidence type="ECO:0000313" key="4">
    <source>
        <dbReference type="EMBL" id="MBC5661696.1"/>
    </source>
</evidence>
<dbReference type="EMBL" id="JACOOX010000001">
    <property type="protein sequence ID" value="MBC5661696.1"/>
    <property type="molecule type" value="Genomic_DNA"/>
</dbReference>
<evidence type="ECO:0000256" key="1">
    <source>
        <dbReference type="ARBA" id="ARBA00022614"/>
    </source>
</evidence>
<sequence length="572" mass="63589">MRNKKQMNKLALQTKLKRLLIAGGLAALVAVPLLSGNAGMRKVDAAQGDVKINSTNFPDEGFRKYISKNIDRNKDGVLSKAEIKKVTEIKLEHYDEAGNEYVYNDLTGIGVFTELKSLECESQKDLSKLDLHKNTKLEFVKCGRNGIKELNVSKLTKLKELRCYVNKLTKLDVSKNVKLELLACDSNNLTGLDLRKNTKLVVLGCSSNKLTKLDLKKNTKLNNLCCDDNKLTKLDLTKNTKLHILWCSSNKLTKLDVTKNLDLVDLYCHTNKLTKLNVDKNEKLVCLVCSDNKLTQLRLTNNKQLVKLECAKNQLTQLDTSQNNALVWVDCADNKLTKLDFSASPLCDSVVCNENKLTEIIVPKNMENDRIYYDKNLKVSIKKKTKPVKNGAYFVEDTYNYPYCTFRVTSTKAGNRTVSLGAWTNGGAFGTKGWKSYMKGIKYGNQTYKLTSIDSGAFAGATFSEYDGNNNIVIGGSIKTIGSKAFAGTKVLKTITLGTSVEKIGSYAFANSRDLKVLKIKTTKLTSKTLSKKTFAGITSKTTVKVPKSKLGAYKKLFRKCGLSKNVKVKAI</sequence>
<dbReference type="InterPro" id="IPR026906">
    <property type="entry name" value="LRR_5"/>
</dbReference>
<keyword evidence="1" id="KW-0433">Leucine-rich repeat</keyword>
<name>A0A8I0AIS8_9FIRM</name>
<dbReference type="InterPro" id="IPR032675">
    <property type="entry name" value="LRR_dom_sf"/>
</dbReference>
<feature type="domain" description="EF-hand" evidence="3">
    <location>
        <begin position="57"/>
        <end position="93"/>
    </location>
</feature>
<dbReference type="RefSeq" id="WP_118675517.1">
    <property type="nucleotide sequence ID" value="NZ_JACOOX010000001.1"/>
</dbReference>
<evidence type="ECO:0000256" key="2">
    <source>
        <dbReference type="ARBA" id="ARBA00022737"/>
    </source>
</evidence>
<dbReference type="SUPFAM" id="SSF52058">
    <property type="entry name" value="L domain-like"/>
    <property type="match status" value="1"/>
</dbReference>
<reference evidence="4 5" key="1">
    <citation type="submission" date="2020-08" db="EMBL/GenBank/DDBJ databases">
        <title>Genome public.</title>
        <authorList>
            <person name="Liu C."/>
            <person name="Sun Q."/>
        </authorList>
    </citation>
    <scope>NUCLEOTIDE SEQUENCE [LARGE SCALE GENOMIC DNA]</scope>
    <source>
        <strain evidence="4 5">NSJ-10</strain>
    </source>
</reference>
<dbReference type="InterPro" id="IPR002048">
    <property type="entry name" value="EF_hand_dom"/>
</dbReference>
<dbReference type="InterPro" id="IPR018247">
    <property type="entry name" value="EF_Hand_1_Ca_BS"/>
</dbReference>
<accession>A0A8I0AIS8</accession>
<dbReference type="AlphaFoldDB" id="A0A8I0AIS8"/>
<dbReference type="Gene3D" id="3.80.10.10">
    <property type="entry name" value="Ribonuclease Inhibitor"/>
    <property type="match status" value="2"/>
</dbReference>
<comment type="caution">
    <text evidence="4">The sequence shown here is derived from an EMBL/GenBank/DDBJ whole genome shotgun (WGS) entry which is preliminary data.</text>
</comment>
<dbReference type="PANTHER" id="PTHR47566:SF1">
    <property type="entry name" value="PROTEIN NUD1"/>
    <property type="match status" value="1"/>
</dbReference>
<dbReference type="PROSITE" id="PS50222">
    <property type="entry name" value="EF_HAND_2"/>
    <property type="match status" value="1"/>
</dbReference>
<keyword evidence="5" id="KW-1185">Reference proteome</keyword>
<dbReference type="InterPro" id="IPR052574">
    <property type="entry name" value="CDIRP"/>
</dbReference>
<dbReference type="PROSITE" id="PS00018">
    <property type="entry name" value="EF_HAND_1"/>
    <property type="match status" value="1"/>
</dbReference>
<evidence type="ECO:0000259" key="3">
    <source>
        <dbReference type="PROSITE" id="PS50222"/>
    </source>
</evidence>
<organism evidence="4 5">
    <name type="scientific">Coprococcus hominis</name>
    <name type="common">ex Liu et al. 2022</name>
    <dbReference type="NCBI Taxonomy" id="2763039"/>
    <lineage>
        <taxon>Bacteria</taxon>
        <taxon>Bacillati</taxon>
        <taxon>Bacillota</taxon>
        <taxon>Clostridia</taxon>
        <taxon>Lachnospirales</taxon>
        <taxon>Lachnospiraceae</taxon>
        <taxon>Coprococcus</taxon>
    </lineage>
</organism>
<dbReference type="GO" id="GO:0005509">
    <property type="term" value="F:calcium ion binding"/>
    <property type="evidence" value="ECO:0007669"/>
    <property type="project" value="InterPro"/>
</dbReference>
<gene>
    <name evidence="4" type="ORF">H8S09_02105</name>
</gene>
<dbReference type="PANTHER" id="PTHR47566">
    <property type="match status" value="1"/>
</dbReference>
<dbReference type="Proteomes" id="UP000615234">
    <property type="component" value="Unassembled WGS sequence"/>
</dbReference>
<dbReference type="GO" id="GO:0035591">
    <property type="term" value="F:signaling adaptor activity"/>
    <property type="evidence" value="ECO:0007669"/>
    <property type="project" value="TreeGrafter"/>
</dbReference>
<evidence type="ECO:0000313" key="5">
    <source>
        <dbReference type="Proteomes" id="UP000615234"/>
    </source>
</evidence>
<dbReference type="Pfam" id="PF13306">
    <property type="entry name" value="LRR_5"/>
    <property type="match status" value="1"/>
</dbReference>